<feature type="compositionally biased region" description="Acidic residues" evidence="1">
    <location>
        <begin position="108"/>
        <end position="120"/>
    </location>
</feature>
<feature type="region of interest" description="Disordered" evidence="1">
    <location>
        <begin position="359"/>
        <end position="411"/>
    </location>
</feature>
<evidence type="ECO:0000256" key="1">
    <source>
        <dbReference type="SAM" id="MobiDB-lite"/>
    </source>
</evidence>
<evidence type="ECO:0000259" key="3">
    <source>
        <dbReference type="Pfam" id="PF26082"/>
    </source>
</evidence>
<evidence type="ECO:0000313" key="5">
    <source>
        <dbReference type="Proteomes" id="UP001345691"/>
    </source>
</evidence>
<dbReference type="Proteomes" id="UP001345691">
    <property type="component" value="Unassembled WGS sequence"/>
</dbReference>
<feature type="compositionally biased region" description="Low complexity" evidence="1">
    <location>
        <begin position="253"/>
        <end position="265"/>
    </location>
</feature>
<protein>
    <recommendedName>
        <fullName evidence="6">C2H2-type domain-containing protein</fullName>
    </recommendedName>
</protein>
<evidence type="ECO:0000259" key="2">
    <source>
        <dbReference type="Pfam" id="PF02179"/>
    </source>
</evidence>
<dbReference type="Pfam" id="PF26082">
    <property type="entry name" value="zf-C2H2_AcuF"/>
    <property type="match status" value="1"/>
</dbReference>
<feature type="region of interest" description="Disordered" evidence="1">
    <location>
        <begin position="235"/>
        <end position="280"/>
    </location>
</feature>
<accession>A0ABR0IVV7</accession>
<dbReference type="Pfam" id="PF02179">
    <property type="entry name" value="BAG"/>
    <property type="match status" value="1"/>
</dbReference>
<evidence type="ECO:0008006" key="6">
    <source>
        <dbReference type="Google" id="ProtNLM"/>
    </source>
</evidence>
<name>A0ABR0IVV7_9EURO</name>
<dbReference type="InterPro" id="IPR058925">
    <property type="entry name" value="zf-C2H2_AcuF"/>
</dbReference>
<proteinExistence type="predicted"/>
<dbReference type="InterPro" id="IPR003103">
    <property type="entry name" value="BAG_domain"/>
</dbReference>
<organism evidence="4 5">
    <name type="scientific">Exophiala sideris</name>
    <dbReference type="NCBI Taxonomy" id="1016849"/>
    <lineage>
        <taxon>Eukaryota</taxon>
        <taxon>Fungi</taxon>
        <taxon>Dikarya</taxon>
        <taxon>Ascomycota</taxon>
        <taxon>Pezizomycotina</taxon>
        <taxon>Eurotiomycetes</taxon>
        <taxon>Chaetothyriomycetidae</taxon>
        <taxon>Chaetothyriales</taxon>
        <taxon>Herpotrichiellaceae</taxon>
        <taxon>Exophiala</taxon>
    </lineage>
</organism>
<dbReference type="PANTHER" id="PTHR35391">
    <property type="entry name" value="C2H2-TYPE DOMAIN-CONTAINING PROTEIN-RELATED"/>
    <property type="match status" value="1"/>
</dbReference>
<keyword evidence="5" id="KW-1185">Reference proteome</keyword>
<dbReference type="PANTHER" id="PTHR35391:SF7">
    <property type="entry name" value="C2H2-TYPE DOMAIN-CONTAINING PROTEIN"/>
    <property type="match status" value="1"/>
</dbReference>
<sequence>MTDSVSTISIECLKRLSNVASREQLAHLDAEVHHMLWNDELGRLRVWAANIRAYQSGQTSLDYRLRDASHIREQTVKLLQRLRRLLGDIDDLLAEAPSHTGVPALEKTDDEDEDEDDDAADNGTELQQIYHGLVDTINCLHQISVVIRRPTKHDRIVGIQKADITPFELFDRAHVAQRYPGVEQVLTDRLGSAISRRRATLIYRERHHAKLGKVIDRTLHDGEDAVATQLSETIATDYEQPQGEDDRSEGAVSETSCASSLSESSNKTTIPRPPKESAGQRPFECPYCFYTIRIPSRRSWVEHVLEDLMAYSDHPSKLATDAEGECPLRCGALVTAALIVKHVGRHLEDLALFALPQSDSNDEERSGQSQVPSSPDSLFDDDDHDRASVDEAETLVRTDQAPPRPPDRTADYAETDACEKLQDVDDDFHDHWLPECKDFISNTPLGPEERRKLHIELRDSVTTQVILKAEAIDVITEEERASRDDFLEEVHETLRKVEKAAQSLEIQDIFAGHL</sequence>
<comment type="caution">
    <text evidence="4">The sequence shown here is derived from an EMBL/GenBank/DDBJ whole genome shotgun (WGS) entry which is preliminary data.</text>
</comment>
<dbReference type="EMBL" id="JAVRRF010000042">
    <property type="protein sequence ID" value="KAK5049746.1"/>
    <property type="molecule type" value="Genomic_DNA"/>
</dbReference>
<reference evidence="4 5" key="1">
    <citation type="submission" date="2023-08" db="EMBL/GenBank/DDBJ databases">
        <title>Black Yeasts Isolated from many extreme environments.</title>
        <authorList>
            <person name="Coleine C."/>
            <person name="Stajich J.E."/>
            <person name="Selbmann L."/>
        </authorList>
    </citation>
    <scope>NUCLEOTIDE SEQUENCE [LARGE SCALE GENOMIC DNA]</scope>
    <source>
        <strain evidence="4 5">CCFEE 6328</strain>
    </source>
</reference>
<feature type="region of interest" description="Disordered" evidence="1">
    <location>
        <begin position="100"/>
        <end position="120"/>
    </location>
</feature>
<feature type="domain" description="BAG" evidence="2">
    <location>
        <begin position="421"/>
        <end position="499"/>
    </location>
</feature>
<gene>
    <name evidence="4" type="ORF">LTR69_010930</name>
</gene>
<evidence type="ECO:0000313" key="4">
    <source>
        <dbReference type="EMBL" id="KAK5049746.1"/>
    </source>
</evidence>
<feature type="domain" description="Oxidoreductase acuF-like C2H2 type zinc-finger" evidence="3">
    <location>
        <begin position="281"/>
        <end position="308"/>
    </location>
</feature>